<dbReference type="PANTHER" id="PTHR10856:SF20">
    <property type="entry name" value="CORONIN-7"/>
    <property type="match status" value="1"/>
</dbReference>
<evidence type="ECO:0000313" key="3">
    <source>
        <dbReference type="Proteomes" id="UP000271889"/>
    </source>
</evidence>
<dbReference type="InterPro" id="IPR015943">
    <property type="entry name" value="WD40/YVTN_repeat-like_dom_sf"/>
</dbReference>
<evidence type="ECO:0000313" key="2">
    <source>
        <dbReference type="EMBL" id="VDK70043.1"/>
    </source>
</evidence>
<accession>A0A3P6SK16</accession>
<comment type="similarity">
    <text evidence="1">Belongs to the WD repeat coronin family.</text>
</comment>
<dbReference type="OrthoDB" id="5842707at2759"/>
<dbReference type="Proteomes" id="UP000271889">
    <property type="component" value="Unassembled WGS sequence"/>
</dbReference>
<evidence type="ECO:0000256" key="1">
    <source>
        <dbReference type="ARBA" id="ARBA00009482"/>
    </source>
</evidence>
<proteinExistence type="inferred from homology"/>
<gene>
    <name evidence="2" type="ORF">CGOC_LOCUS6576</name>
</gene>
<dbReference type="EMBL" id="UYRV01021677">
    <property type="protein sequence ID" value="VDK70043.1"/>
    <property type="molecule type" value="Genomic_DNA"/>
</dbReference>
<dbReference type="PANTHER" id="PTHR10856">
    <property type="entry name" value="CORONIN"/>
    <property type="match status" value="1"/>
</dbReference>
<dbReference type="InterPro" id="IPR015505">
    <property type="entry name" value="Coronin"/>
</dbReference>
<keyword evidence="3" id="KW-1185">Reference proteome</keyword>
<dbReference type="AlphaFoldDB" id="A0A3P6SK16"/>
<reference evidence="2 3" key="1">
    <citation type="submission" date="2018-11" db="EMBL/GenBank/DDBJ databases">
        <authorList>
            <consortium name="Pathogen Informatics"/>
        </authorList>
    </citation>
    <scope>NUCLEOTIDE SEQUENCE [LARGE SCALE GENOMIC DNA]</scope>
</reference>
<dbReference type="Gene3D" id="2.130.10.10">
    <property type="entry name" value="YVTN repeat-like/Quinoprotein amine dehydrogenase"/>
    <property type="match status" value="1"/>
</dbReference>
<dbReference type="Pfam" id="PF16300">
    <property type="entry name" value="WD40_4"/>
    <property type="match status" value="1"/>
</dbReference>
<dbReference type="SMART" id="SM01167">
    <property type="entry name" value="DUF1900"/>
    <property type="match status" value="1"/>
</dbReference>
<organism evidence="2 3">
    <name type="scientific">Cylicostephanus goldi</name>
    <name type="common">Nematode worm</name>
    <dbReference type="NCBI Taxonomy" id="71465"/>
    <lineage>
        <taxon>Eukaryota</taxon>
        <taxon>Metazoa</taxon>
        <taxon>Ecdysozoa</taxon>
        <taxon>Nematoda</taxon>
        <taxon>Chromadorea</taxon>
        <taxon>Rhabditida</taxon>
        <taxon>Rhabditina</taxon>
        <taxon>Rhabditomorpha</taxon>
        <taxon>Strongyloidea</taxon>
        <taxon>Strongylidae</taxon>
        <taxon>Cylicostephanus</taxon>
    </lineage>
</organism>
<sequence length="128" mass="14310">MPFYDRDTKLVFLVGKGTNKLFLAEFQSKTPFLSPVYEMAMAEQNLGACMGSKHNLNVMSGEVDTFYQLTKHSILPVPCIVPRRSYRDFHPDLYPDTRGKEAGCSSSEWLKGSDVPVGLFSLGVIDLL</sequence>
<protein>
    <submittedName>
        <fullName evidence="2">Uncharacterized protein</fullName>
    </submittedName>
</protein>
<name>A0A3P6SK16_CYLGO</name>